<dbReference type="PROSITE" id="PS50157">
    <property type="entry name" value="ZINC_FINGER_C2H2_2"/>
    <property type="match status" value="1"/>
</dbReference>
<dbReference type="SMART" id="SM00355">
    <property type="entry name" value="ZnF_C2H2"/>
    <property type="match status" value="2"/>
</dbReference>
<evidence type="ECO:0000313" key="4">
    <source>
        <dbReference type="Proteomes" id="UP000729913"/>
    </source>
</evidence>
<evidence type="ECO:0000313" key="3">
    <source>
        <dbReference type="EMBL" id="KAG8034874.1"/>
    </source>
</evidence>
<keyword evidence="1" id="KW-0479">Metal-binding</keyword>
<accession>A0A8J5R1J2</accession>
<comment type="caution">
    <text evidence="3">The sequence shown here is derived from an EMBL/GenBank/DDBJ whole genome shotgun (WGS) entry which is preliminary data.</text>
</comment>
<dbReference type="GO" id="GO:0008270">
    <property type="term" value="F:zinc ion binding"/>
    <property type="evidence" value="ECO:0007669"/>
    <property type="project" value="UniProtKB-KW"/>
</dbReference>
<sequence>MSEFASKRLLETHVKSGCWVPNYQEQQMQQESQWLNFFQEKELEKRFPCTNTSCSKAFKNEHTRYTHVKYHCEKPQRYQCGHCGKKSHIKHNLMLHSYKKHKLSSADIRELYSYKAVKSNYF</sequence>
<feature type="domain" description="C2H2-type" evidence="2">
    <location>
        <begin position="47"/>
        <end position="76"/>
    </location>
</feature>
<dbReference type="Proteomes" id="UP000729913">
    <property type="component" value="Unassembled WGS sequence"/>
</dbReference>
<reference evidence="3" key="2">
    <citation type="submission" date="2021-04" db="EMBL/GenBank/DDBJ databases">
        <title>Genome-wide patterns of bracovirus chromosomal integration into multiple host tissues during parasitism.</title>
        <authorList>
            <person name="Chebbi M.A.C."/>
        </authorList>
    </citation>
    <scope>NUCLEOTIDE SEQUENCE</scope>
    <source>
        <tissue evidence="3">Whole body</tissue>
    </source>
</reference>
<name>A0A8J5R1J2_9HYME</name>
<dbReference type="AlphaFoldDB" id="A0A8J5R1J2"/>
<keyword evidence="1" id="KW-0862">Zinc</keyword>
<evidence type="ECO:0000259" key="2">
    <source>
        <dbReference type="PROSITE" id="PS50157"/>
    </source>
</evidence>
<organism evidence="3 4">
    <name type="scientific">Cotesia typhae</name>
    <dbReference type="NCBI Taxonomy" id="2053667"/>
    <lineage>
        <taxon>Eukaryota</taxon>
        <taxon>Metazoa</taxon>
        <taxon>Ecdysozoa</taxon>
        <taxon>Arthropoda</taxon>
        <taxon>Hexapoda</taxon>
        <taxon>Insecta</taxon>
        <taxon>Pterygota</taxon>
        <taxon>Neoptera</taxon>
        <taxon>Endopterygota</taxon>
        <taxon>Hymenoptera</taxon>
        <taxon>Apocrita</taxon>
        <taxon>Ichneumonoidea</taxon>
        <taxon>Braconidae</taxon>
        <taxon>Microgastrinae</taxon>
        <taxon>Cotesia</taxon>
    </lineage>
</organism>
<protein>
    <recommendedName>
        <fullName evidence="2">C2H2-type domain-containing protein</fullName>
    </recommendedName>
</protein>
<keyword evidence="1" id="KW-0863">Zinc-finger</keyword>
<dbReference type="PROSITE" id="PS00028">
    <property type="entry name" value="ZINC_FINGER_C2H2_1"/>
    <property type="match status" value="1"/>
</dbReference>
<dbReference type="EMBL" id="JAAOIC020000067">
    <property type="protein sequence ID" value="KAG8034874.1"/>
    <property type="molecule type" value="Genomic_DNA"/>
</dbReference>
<evidence type="ECO:0000256" key="1">
    <source>
        <dbReference type="PROSITE-ProRule" id="PRU00042"/>
    </source>
</evidence>
<keyword evidence="4" id="KW-1185">Reference proteome</keyword>
<gene>
    <name evidence="3" type="ORF">G9C98_007950</name>
</gene>
<reference evidence="3" key="1">
    <citation type="submission" date="2020-03" db="EMBL/GenBank/DDBJ databases">
        <authorList>
            <person name="Chebbi M.A."/>
            <person name="Drezen J.M."/>
        </authorList>
    </citation>
    <scope>NUCLEOTIDE SEQUENCE</scope>
    <source>
        <tissue evidence="3">Whole body</tissue>
    </source>
</reference>
<proteinExistence type="predicted"/>
<dbReference type="InterPro" id="IPR013087">
    <property type="entry name" value="Znf_C2H2_type"/>
</dbReference>